<dbReference type="Pfam" id="PF02608">
    <property type="entry name" value="Bmp"/>
    <property type="match status" value="1"/>
</dbReference>
<feature type="domain" description="ABC transporter substrate-binding protein PnrA-like" evidence="8">
    <location>
        <begin position="39"/>
        <end position="331"/>
    </location>
</feature>
<evidence type="ECO:0000256" key="1">
    <source>
        <dbReference type="ARBA" id="ARBA00004193"/>
    </source>
</evidence>
<keyword evidence="4 7" id="KW-0732">Signal</keyword>
<evidence type="ECO:0000256" key="5">
    <source>
        <dbReference type="ARBA" id="ARBA00023136"/>
    </source>
</evidence>
<dbReference type="InterPro" id="IPR028082">
    <property type="entry name" value="Peripla_BP_I"/>
</dbReference>
<dbReference type="PROSITE" id="PS51257">
    <property type="entry name" value="PROKAR_LIPOPROTEIN"/>
    <property type="match status" value="1"/>
</dbReference>
<evidence type="ECO:0000256" key="2">
    <source>
        <dbReference type="ARBA" id="ARBA00008610"/>
    </source>
</evidence>
<comment type="similarity">
    <text evidence="2">Belongs to the BMP lipoprotein family.</text>
</comment>
<comment type="caution">
    <text evidence="9">The sequence shown here is derived from an EMBL/GenBank/DDBJ whole genome shotgun (WGS) entry which is preliminary data.</text>
</comment>
<sequence>MNRTRLLLCAPVAATLIALTACAPSSSGGDAGGAAGDKVALVVAQGGLGDQSYNDLANVGYKRVLESTGLNGSTIESEDIVGQGEQLLRRAGQAGINLVVDLEFSHNEVIGKVAADFPDSNWVIFNAESEGDNVASVLFQEQEGSYLAGALAALQTTNTSDPNINPEKVLGVIGGASSVGIDKFLVGFIEGAKAVDPEVEVLTAYSNDFADPAKGQQLAQSMFEQGADIVYAVAGGTGAGVIQAAQDAGRYAIGVDDNQDGVAPGNVLTSVLKRADLAVESVVADYAAGSFPGGKTITFGLKEDAVGLTDFEFTKDAIAPETLAKIEELKAAIVAGDITVHNVVTDGYPDYFKGQ</sequence>
<dbReference type="Gene3D" id="3.40.50.2300">
    <property type="match status" value="2"/>
</dbReference>
<reference evidence="10" key="1">
    <citation type="journal article" date="2019" name="Int. J. Syst. Evol. Microbiol.">
        <title>The Global Catalogue of Microorganisms (GCM) 10K type strain sequencing project: providing services to taxonomists for standard genome sequencing and annotation.</title>
        <authorList>
            <consortium name="The Broad Institute Genomics Platform"/>
            <consortium name="The Broad Institute Genome Sequencing Center for Infectious Disease"/>
            <person name="Wu L."/>
            <person name="Ma J."/>
        </authorList>
    </citation>
    <scope>NUCLEOTIDE SEQUENCE [LARGE SCALE GENOMIC DNA]</scope>
    <source>
        <strain evidence="10">CCUG 50213</strain>
    </source>
</reference>
<dbReference type="InterPro" id="IPR003760">
    <property type="entry name" value="PnrA-like"/>
</dbReference>
<organism evidence="9 10">
    <name type="scientific">Leucobacter albus</name>
    <dbReference type="NCBI Taxonomy" id="272210"/>
    <lineage>
        <taxon>Bacteria</taxon>
        <taxon>Bacillati</taxon>
        <taxon>Actinomycetota</taxon>
        <taxon>Actinomycetes</taxon>
        <taxon>Micrococcales</taxon>
        <taxon>Microbacteriaceae</taxon>
        <taxon>Leucobacter</taxon>
    </lineage>
</organism>
<dbReference type="EMBL" id="JBHTLY010000001">
    <property type="protein sequence ID" value="MFD1200427.1"/>
    <property type="molecule type" value="Genomic_DNA"/>
</dbReference>
<keyword evidence="10" id="KW-1185">Reference proteome</keyword>
<dbReference type="PANTHER" id="PTHR34296:SF2">
    <property type="entry name" value="ABC TRANSPORTER GUANOSINE-BINDING PROTEIN NUPN"/>
    <property type="match status" value="1"/>
</dbReference>
<proteinExistence type="inferred from homology"/>
<evidence type="ECO:0000313" key="9">
    <source>
        <dbReference type="EMBL" id="MFD1200427.1"/>
    </source>
</evidence>
<feature type="chain" id="PRO_5046518926" evidence="7">
    <location>
        <begin position="24"/>
        <end position="355"/>
    </location>
</feature>
<dbReference type="Proteomes" id="UP001597181">
    <property type="component" value="Unassembled WGS sequence"/>
</dbReference>
<evidence type="ECO:0000256" key="3">
    <source>
        <dbReference type="ARBA" id="ARBA00022475"/>
    </source>
</evidence>
<evidence type="ECO:0000259" key="8">
    <source>
        <dbReference type="Pfam" id="PF02608"/>
    </source>
</evidence>
<dbReference type="PANTHER" id="PTHR34296">
    <property type="entry name" value="TRANSCRIPTIONAL ACTIVATOR PROTEIN MED"/>
    <property type="match status" value="1"/>
</dbReference>
<keyword evidence="5" id="KW-0472">Membrane</keyword>
<evidence type="ECO:0000256" key="7">
    <source>
        <dbReference type="SAM" id="SignalP"/>
    </source>
</evidence>
<comment type="subcellular location">
    <subcellularLocation>
        <location evidence="1">Cell membrane</location>
        <topology evidence="1">Lipid-anchor</topology>
    </subcellularLocation>
</comment>
<keyword evidence="6" id="KW-0449">Lipoprotein</keyword>
<dbReference type="InterPro" id="IPR050957">
    <property type="entry name" value="BMP_lipoprotein"/>
</dbReference>
<evidence type="ECO:0000256" key="4">
    <source>
        <dbReference type="ARBA" id="ARBA00022729"/>
    </source>
</evidence>
<dbReference type="SUPFAM" id="SSF53822">
    <property type="entry name" value="Periplasmic binding protein-like I"/>
    <property type="match status" value="1"/>
</dbReference>
<evidence type="ECO:0000256" key="6">
    <source>
        <dbReference type="ARBA" id="ARBA00023288"/>
    </source>
</evidence>
<name>A0ABW3TLZ3_9MICO</name>
<dbReference type="RefSeq" id="WP_343958620.1">
    <property type="nucleotide sequence ID" value="NZ_BAAAKZ010000003.1"/>
</dbReference>
<feature type="signal peptide" evidence="7">
    <location>
        <begin position="1"/>
        <end position="23"/>
    </location>
</feature>
<keyword evidence="3" id="KW-1003">Cell membrane</keyword>
<accession>A0ABW3TLZ3</accession>
<protein>
    <submittedName>
        <fullName evidence="9">BMP family protein</fullName>
    </submittedName>
</protein>
<gene>
    <name evidence="9" type="ORF">ACFQ3U_00775</name>
</gene>
<evidence type="ECO:0000313" key="10">
    <source>
        <dbReference type="Proteomes" id="UP001597181"/>
    </source>
</evidence>